<dbReference type="Pfam" id="PF17820">
    <property type="entry name" value="PDZ_6"/>
    <property type="match status" value="1"/>
</dbReference>
<protein>
    <recommendedName>
        <fullName evidence="4">PDZ domain-containing protein</fullName>
    </recommendedName>
</protein>
<dbReference type="SUPFAM" id="SSF50494">
    <property type="entry name" value="Trypsin-like serine proteases"/>
    <property type="match status" value="1"/>
</dbReference>
<sequence>MAHLLRKLSSPDRIVAVAAAGSALLYANTSGDSKWRIVVSIPTPISEALLLPWKTKEWDHWHFGMYSFKSDGSVPPPDIRKDDASGVPIAAGERPTRTYANAFAKVGPAVVHIFVPNKGQFSGTIIDKDGTILTCAHGLVDLQKFGDSYKGKVHITLQDGRTFEGPVVNVDVHSDIAIIKINSETPLPSAQLGSSSKVQPGDCVIAVGSPHLLKSTVTAGIVSCAARKSSEMRPGGWREYREYIQTDCSFNPGNSGGPLVNMDGEVIGVNLLKTRSADGLNFAEPIDSVIKIMDQFKKNGRVVRPWLGVKMIELNDVIISQLKQRDVSFPNVKKGILVPMVTPGSPGERAGFRPGDVVSEFDGKTVETVKEVIEIVGDRVGEPLKVVVKRVKDEQVILTVIPEESSHPDM</sequence>
<dbReference type="PROSITE" id="PS50106">
    <property type="entry name" value="PDZ"/>
    <property type="match status" value="1"/>
</dbReference>
<dbReference type="InterPro" id="IPR036034">
    <property type="entry name" value="PDZ_sf"/>
</dbReference>
<proteinExistence type="inferred from homology"/>
<dbReference type="InterPro" id="IPR041489">
    <property type="entry name" value="PDZ_6"/>
</dbReference>
<comment type="similarity">
    <text evidence="1">Belongs to the peptidase S1C family.</text>
</comment>
<dbReference type="Proteomes" id="UP001457282">
    <property type="component" value="Unassembled WGS sequence"/>
</dbReference>
<dbReference type="SMART" id="SM00228">
    <property type="entry name" value="PDZ"/>
    <property type="match status" value="1"/>
</dbReference>
<keyword evidence="2" id="KW-0645">Protease</keyword>
<dbReference type="Gene3D" id="2.30.42.10">
    <property type="match status" value="1"/>
</dbReference>
<keyword evidence="3" id="KW-0378">Hydrolase</keyword>
<evidence type="ECO:0000313" key="6">
    <source>
        <dbReference type="Proteomes" id="UP001457282"/>
    </source>
</evidence>
<dbReference type="PRINTS" id="PR00834">
    <property type="entry name" value="PROTEASES2C"/>
</dbReference>
<dbReference type="Pfam" id="PF13365">
    <property type="entry name" value="Trypsin_2"/>
    <property type="match status" value="1"/>
</dbReference>
<organism evidence="5 6">
    <name type="scientific">Rubus argutus</name>
    <name type="common">Southern blackberry</name>
    <dbReference type="NCBI Taxonomy" id="59490"/>
    <lineage>
        <taxon>Eukaryota</taxon>
        <taxon>Viridiplantae</taxon>
        <taxon>Streptophyta</taxon>
        <taxon>Embryophyta</taxon>
        <taxon>Tracheophyta</taxon>
        <taxon>Spermatophyta</taxon>
        <taxon>Magnoliopsida</taxon>
        <taxon>eudicotyledons</taxon>
        <taxon>Gunneridae</taxon>
        <taxon>Pentapetalae</taxon>
        <taxon>rosids</taxon>
        <taxon>fabids</taxon>
        <taxon>Rosales</taxon>
        <taxon>Rosaceae</taxon>
        <taxon>Rosoideae</taxon>
        <taxon>Rosoideae incertae sedis</taxon>
        <taxon>Rubus</taxon>
    </lineage>
</organism>
<evidence type="ECO:0000256" key="3">
    <source>
        <dbReference type="ARBA" id="ARBA00022801"/>
    </source>
</evidence>
<dbReference type="InterPro" id="IPR009003">
    <property type="entry name" value="Peptidase_S1_PA"/>
</dbReference>
<dbReference type="PANTHER" id="PTHR22939">
    <property type="entry name" value="SERINE PROTEASE FAMILY S1C HTRA-RELATED"/>
    <property type="match status" value="1"/>
</dbReference>
<dbReference type="AlphaFoldDB" id="A0AAW1W7A2"/>
<gene>
    <name evidence="5" type="ORF">M0R45_028444</name>
</gene>
<feature type="domain" description="PDZ" evidence="4">
    <location>
        <begin position="289"/>
        <end position="380"/>
    </location>
</feature>
<evidence type="ECO:0000313" key="5">
    <source>
        <dbReference type="EMBL" id="KAK9919870.1"/>
    </source>
</evidence>
<comment type="caution">
    <text evidence="5">The sequence shown here is derived from an EMBL/GenBank/DDBJ whole genome shotgun (WGS) entry which is preliminary data.</text>
</comment>
<keyword evidence="6" id="KW-1185">Reference proteome</keyword>
<name>A0AAW1W7A2_RUBAR</name>
<accession>A0AAW1W7A2</accession>
<dbReference type="Gene3D" id="2.40.10.120">
    <property type="match status" value="1"/>
</dbReference>
<dbReference type="GO" id="GO:0006508">
    <property type="term" value="P:proteolysis"/>
    <property type="evidence" value="ECO:0007669"/>
    <property type="project" value="UniProtKB-KW"/>
</dbReference>
<dbReference type="GO" id="GO:0004252">
    <property type="term" value="F:serine-type endopeptidase activity"/>
    <property type="evidence" value="ECO:0007669"/>
    <property type="project" value="InterPro"/>
</dbReference>
<evidence type="ECO:0000256" key="1">
    <source>
        <dbReference type="ARBA" id="ARBA00010541"/>
    </source>
</evidence>
<dbReference type="InterPro" id="IPR001940">
    <property type="entry name" value="Peptidase_S1C"/>
</dbReference>
<dbReference type="InterPro" id="IPR001478">
    <property type="entry name" value="PDZ"/>
</dbReference>
<evidence type="ECO:0000256" key="2">
    <source>
        <dbReference type="ARBA" id="ARBA00022670"/>
    </source>
</evidence>
<dbReference type="SUPFAM" id="SSF50156">
    <property type="entry name" value="PDZ domain-like"/>
    <property type="match status" value="1"/>
</dbReference>
<reference evidence="5 6" key="1">
    <citation type="journal article" date="2023" name="G3 (Bethesda)">
        <title>A chromosome-length genome assembly and annotation of blackberry (Rubus argutus, cv. 'Hillquist').</title>
        <authorList>
            <person name="Bruna T."/>
            <person name="Aryal R."/>
            <person name="Dudchenko O."/>
            <person name="Sargent D.J."/>
            <person name="Mead D."/>
            <person name="Buti M."/>
            <person name="Cavallini A."/>
            <person name="Hytonen T."/>
            <person name="Andres J."/>
            <person name="Pham M."/>
            <person name="Weisz D."/>
            <person name="Mascagni F."/>
            <person name="Usai G."/>
            <person name="Natali L."/>
            <person name="Bassil N."/>
            <person name="Fernandez G.E."/>
            <person name="Lomsadze A."/>
            <person name="Armour M."/>
            <person name="Olukolu B."/>
            <person name="Poorten T."/>
            <person name="Britton C."/>
            <person name="Davik J."/>
            <person name="Ashrafi H."/>
            <person name="Aiden E.L."/>
            <person name="Borodovsky M."/>
            <person name="Worthington M."/>
        </authorList>
    </citation>
    <scope>NUCLEOTIDE SEQUENCE [LARGE SCALE GENOMIC DNA]</scope>
    <source>
        <strain evidence="5">PI 553951</strain>
    </source>
</reference>
<evidence type="ECO:0000259" key="4">
    <source>
        <dbReference type="PROSITE" id="PS50106"/>
    </source>
</evidence>
<dbReference type="PANTHER" id="PTHR22939:SF125">
    <property type="entry name" value="PROTEASE DO-LIKE 14-RELATED"/>
    <property type="match status" value="1"/>
</dbReference>
<dbReference type="EMBL" id="JBEDUW010000006">
    <property type="protein sequence ID" value="KAK9919870.1"/>
    <property type="molecule type" value="Genomic_DNA"/>
</dbReference>
<dbReference type="CDD" id="cd23085">
    <property type="entry name" value="cpPDZ_AtDEGP14-like"/>
    <property type="match status" value="1"/>
</dbReference>